<gene>
    <name evidence="1" type="ORF">NA56DRAFT_697570</name>
</gene>
<reference evidence="1 2" key="1">
    <citation type="submission" date="2016-05" db="EMBL/GenBank/DDBJ databases">
        <title>A degradative enzymes factory behind the ericoid mycorrhizal symbiosis.</title>
        <authorList>
            <consortium name="DOE Joint Genome Institute"/>
            <person name="Martino E."/>
            <person name="Morin E."/>
            <person name="Grelet G."/>
            <person name="Kuo A."/>
            <person name="Kohler A."/>
            <person name="Daghino S."/>
            <person name="Barry K."/>
            <person name="Choi C."/>
            <person name="Cichocki N."/>
            <person name="Clum A."/>
            <person name="Copeland A."/>
            <person name="Hainaut M."/>
            <person name="Haridas S."/>
            <person name="Labutti K."/>
            <person name="Lindquist E."/>
            <person name="Lipzen A."/>
            <person name="Khouja H.-R."/>
            <person name="Murat C."/>
            <person name="Ohm R."/>
            <person name="Olson A."/>
            <person name="Spatafora J."/>
            <person name="Veneault-Fourrey C."/>
            <person name="Henrissat B."/>
            <person name="Grigoriev I."/>
            <person name="Martin F."/>
            <person name="Perotto S."/>
        </authorList>
    </citation>
    <scope>NUCLEOTIDE SEQUENCE [LARGE SCALE GENOMIC DNA]</scope>
    <source>
        <strain evidence="1 2">UAMH 7357</strain>
    </source>
</reference>
<dbReference type="Proteomes" id="UP000235672">
    <property type="component" value="Unassembled WGS sequence"/>
</dbReference>
<keyword evidence="2" id="KW-1185">Reference proteome</keyword>
<dbReference type="EMBL" id="KZ613466">
    <property type="protein sequence ID" value="PMD27390.1"/>
    <property type="molecule type" value="Genomic_DNA"/>
</dbReference>
<proteinExistence type="predicted"/>
<evidence type="ECO:0000313" key="1">
    <source>
        <dbReference type="EMBL" id="PMD27390.1"/>
    </source>
</evidence>
<accession>A0A2J6QMA8</accession>
<evidence type="ECO:0000313" key="2">
    <source>
        <dbReference type="Proteomes" id="UP000235672"/>
    </source>
</evidence>
<sequence>MGVTDSSDFVPSSQAFADVWIEGGWRMGRRKNSGEGTLGSSSTPSKSALTKAILVIDGTLSSLNDASADDHRLLYNSRIIMGKKGDVVRYILDRTIGRHKSQSDVHIPATCRRTVTTVIRAQQLRDFADPPYGFSMLTTSAARTPQLLWFARQLSKQTETYTLRGCGALDG</sequence>
<name>A0A2J6QMA8_9HELO</name>
<protein>
    <submittedName>
        <fullName evidence="1">Uncharacterized protein</fullName>
    </submittedName>
</protein>
<organism evidence="1 2">
    <name type="scientific">Hyaloscypha hepaticicola</name>
    <dbReference type="NCBI Taxonomy" id="2082293"/>
    <lineage>
        <taxon>Eukaryota</taxon>
        <taxon>Fungi</taxon>
        <taxon>Dikarya</taxon>
        <taxon>Ascomycota</taxon>
        <taxon>Pezizomycotina</taxon>
        <taxon>Leotiomycetes</taxon>
        <taxon>Helotiales</taxon>
        <taxon>Hyaloscyphaceae</taxon>
        <taxon>Hyaloscypha</taxon>
    </lineage>
</organism>
<dbReference type="AlphaFoldDB" id="A0A2J6QMA8"/>